<comment type="caution">
    <text evidence="1">The sequence shown here is derived from an EMBL/GenBank/DDBJ whole genome shotgun (WGS) entry which is preliminary data.</text>
</comment>
<reference evidence="1" key="1">
    <citation type="submission" date="2019-08" db="EMBL/GenBank/DDBJ databases">
        <authorList>
            <person name="Kucharzyk K."/>
            <person name="Murdoch R.W."/>
            <person name="Higgins S."/>
            <person name="Loffler F."/>
        </authorList>
    </citation>
    <scope>NUCLEOTIDE SEQUENCE</scope>
</reference>
<accession>A0A645H6F5</accession>
<protein>
    <submittedName>
        <fullName evidence="1">Uncharacterized protein</fullName>
    </submittedName>
</protein>
<proteinExistence type="predicted"/>
<organism evidence="1">
    <name type="scientific">bioreactor metagenome</name>
    <dbReference type="NCBI Taxonomy" id="1076179"/>
    <lineage>
        <taxon>unclassified sequences</taxon>
        <taxon>metagenomes</taxon>
        <taxon>ecological metagenomes</taxon>
    </lineage>
</organism>
<evidence type="ECO:0000313" key="1">
    <source>
        <dbReference type="EMBL" id="MPN33659.1"/>
    </source>
</evidence>
<dbReference type="EMBL" id="VSSQ01086266">
    <property type="protein sequence ID" value="MPN33659.1"/>
    <property type="molecule type" value="Genomic_DNA"/>
</dbReference>
<dbReference type="AlphaFoldDB" id="A0A645H6F5"/>
<name>A0A645H6F5_9ZZZZ</name>
<sequence>MLSHFSRSQSTAPVILAFKPSMKCSIAKLGLSQSVINHSLTVSQLAINATPAPISHPTGPAAKNATFAIGLSQIVSKNSLTLSQLRYSNVPANISADTPIISQPIGVAAKTALKNPCAIAHPLVSAVAILIPAPTPVTVLWYNIRAAL</sequence>
<gene>
    <name evidence="1" type="ORF">SDC9_181150</name>
</gene>